<dbReference type="VEuPathDB" id="AmoebaDB:DDB_G0269988"/>
<feature type="region of interest" description="Disordered" evidence="1">
    <location>
        <begin position="1"/>
        <end position="73"/>
    </location>
</feature>
<comment type="caution">
    <text evidence="2">The sequence shown here is derived from an EMBL/GenBank/DDBJ whole genome shotgun (WGS) entry which is preliminary data.</text>
</comment>
<dbReference type="InterPro" id="IPR037004">
    <property type="entry name" value="Exonuc_VII_ssu_sf"/>
</dbReference>
<dbReference type="HOGENOM" id="CLU_1848815_0_0_1"/>
<dbReference type="GeneID" id="8617410"/>
<dbReference type="EMBL" id="AAFI02000005">
    <property type="protein sequence ID" value="EAL72344.1"/>
    <property type="molecule type" value="Genomic_DNA"/>
</dbReference>
<dbReference type="GO" id="GO:0006308">
    <property type="term" value="P:DNA catabolic process"/>
    <property type="evidence" value="ECO:0007669"/>
    <property type="project" value="InterPro"/>
</dbReference>
<dbReference type="Proteomes" id="UP000002195">
    <property type="component" value="Unassembled WGS sequence"/>
</dbReference>
<dbReference type="SUPFAM" id="SSF116842">
    <property type="entry name" value="XseB-like"/>
    <property type="match status" value="1"/>
</dbReference>
<dbReference type="KEGG" id="ddi:DDB_G0269988"/>
<dbReference type="SMR" id="Q55CN1"/>
<organism evidence="2 3">
    <name type="scientific">Dictyostelium discoideum</name>
    <name type="common">Social amoeba</name>
    <dbReference type="NCBI Taxonomy" id="44689"/>
    <lineage>
        <taxon>Eukaryota</taxon>
        <taxon>Amoebozoa</taxon>
        <taxon>Evosea</taxon>
        <taxon>Eumycetozoa</taxon>
        <taxon>Dictyostelia</taxon>
        <taxon>Dictyosteliales</taxon>
        <taxon>Dictyosteliaceae</taxon>
        <taxon>Dictyostelium</taxon>
    </lineage>
</organism>
<evidence type="ECO:0000256" key="1">
    <source>
        <dbReference type="SAM" id="MobiDB-lite"/>
    </source>
</evidence>
<reference evidence="2 3" key="1">
    <citation type="journal article" date="2005" name="Nature">
        <title>The genome of the social amoeba Dictyostelium discoideum.</title>
        <authorList>
            <consortium name="The Dictyostelium discoideum Sequencing Consortium"/>
            <person name="Eichinger L."/>
            <person name="Pachebat J.A."/>
            <person name="Glockner G."/>
            <person name="Rajandream M.A."/>
            <person name="Sucgang R."/>
            <person name="Berriman M."/>
            <person name="Song J."/>
            <person name="Olsen R."/>
            <person name="Szafranski K."/>
            <person name="Xu Q."/>
            <person name="Tunggal B."/>
            <person name="Kummerfeld S."/>
            <person name="Madera M."/>
            <person name="Konfortov B.A."/>
            <person name="Rivero F."/>
            <person name="Bankier A.T."/>
            <person name="Lehmann R."/>
            <person name="Hamlin N."/>
            <person name="Davies R."/>
            <person name="Gaudet P."/>
            <person name="Fey P."/>
            <person name="Pilcher K."/>
            <person name="Chen G."/>
            <person name="Saunders D."/>
            <person name="Sodergren E."/>
            <person name="Davis P."/>
            <person name="Kerhornou A."/>
            <person name="Nie X."/>
            <person name="Hall N."/>
            <person name="Anjard C."/>
            <person name="Hemphill L."/>
            <person name="Bason N."/>
            <person name="Farbrother P."/>
            <person name="Desany B."/>
            <person name="Just E."/>
            <person name="Morio T."/>
            <person name="Rost R."/>
            <person name="Churcher C."/>
            <person name="Cooper J."/>
            <person name="Haydock S."/>
            <person name="van Driessche N."/>
            <person name="Cronin A."/>
            <person name="Goodhead I."/>
            <person name="Muzny D."/>
            <person name="Mourier T."/>
            <person name="Pain A."/>
            <person name="Lu M."/>
            <person name="Harper D."/>
            <person name="Lindsay R."/>
            <person name="Hauser H."/>
            <person name="James K."/>
            <person name="Quiles M."/>
            <person name="Madan Babu M."/>
            <person name="Saito T."/>
            <person name="Buchrieser C."/>
            <person name="Wardroper A."/>
            <person name="Felder M."/>
            <person name="Thangavelu M."/>
            <person name="Johnson D."/>
            <person name="Knights A."/>
            <person name="Loulseged H."/>
            <person name="Mungall K."/>
            <person name="Oliver K."/>
            <person name="Price C."/>
            <person name="Quail M.A."/>
            <person name="Urushihara H."/>
            <person name="Hernandez J."/>
            <person name="Rabbinowitsch E."/>
            <person name="Steffen D."/>
            <person name="Sanders M."/>
            <person name="Ma J."/>
            <person name="Kohara Y."/>
            <person name="Sharp S."/>
            <person name="Simmonds M."/>
            <person name="Spiegler S."/>
            <person name="Tivey A."/>
            <person name="Sugano S."/>
            <person name="White B."/>
            <person name="Walker D."/>
            <person name="Woodward J."/>
            <person name="Winckler T."/>
            <person name="Tanaka Y."/>
            <person name="Shaulsky G."/>
            <person name="Schleicher M."/>
            <person name="Weinstock G."/>
            <person name="Rosenthal A."/>
            <person name="Cox E.C."/>
            <person name="Chisholm R.L."/>
            <person name="Gibbs R."/>
            <person name="Loomis W.F."/>
            <person name="Platzer M."/>
            <person name="Kay R.R."/>
            <person name="Williams J."/>
            <person name="Dear P.H."/>
            <person name="Noegel A.A."/>
            <person name="Barrell B."/>
            <person name="Kuspa A."/>
        </authorList>
    </citation>
    <scope>NUCLEOTIDE SEQUENCE [LARGE SCALE GENOMIC DNA]</scope>
    <source>
        <strain evidence="2 3">AX4</strain>
    </source>
</reference>
<name>Q55CN1_DICDI</name>
<dbReference type="GO" id="GO:0008855">
    <property type="term" value="F:exodeoxyribonuclease VII activity"/>
    <property type="evidence" value="ECO:0007669"/>
    <property type="project" value="InterPro"/>
</dbReference>
<keyword evidence="3" id="KW-1185">Reference proteome</keyword>
<evidence type="ECO:0000313" key="3">
    <source>
        <dbReference type="Proteomes" id="UP000002195"/>
    </source>
</evidence>
<dbReference type="AlphaFoldDB" id="Q55CN1"/>
<dbReference type="FunCoup" id="Q55CN1">
    <property type="interactions" value="877"/>
</dbReference>
<accession>Q55CN1</accession>
<dbReference type="RefSeq" id="XP_646450.1">
    <property type="nucleotide sequence ID" value="XM_641358.1"/>
</dbReference>
<dbReference type="InParanoid" id="Q55CN1"/>
<dbReference type="GO" id="GO:0009318">
    <property type="term" value="C:exodeoxyribonuclease VII complex"/>
    <property type="evidence" value="ECO:0007669"/>
    <property type="project" value="InterPro"/>
</dbReference>
<feature type="compositionally biased region" description="Basic and acidic residues" evidence="1">
    <location>
        <begin position="1"/>
        <end position="11"/>
    </location>
</feature>
<proteinExistence type="predicted"/>
<feature type="compositionally biased region" description="Acidic residues" evidence="1">
    <location>
        <begin position="16"/>
        <end position="27"/>
    </location>
</feature>
<sequence length="139" mass="15820">MSEELKMKEYDYSLNDSEDEDDSDSDSDSGSYDNDGQFDLDQFDPTKSFELSLVKSKTTSPKKNKKSKTSDEAFRVKINPYSANLKNIIGQLESDSTTLSDLHKKFSEQLYRLKVEEALLEKLQQDLNNKNNGNDGNTN</sequence>
<evidence type="ECO:0000313" key="2">
    <source>
        <dbReference type="EMBL" id="EAL72344.1"/>
    </source>
</evidence>
<protein>
    <submittedName>
        <fullName evidence="2">Uncharacterized protein</fullName>
    </submittedName>
</protein>
<dbReference type="dictyBase" id="DDB_G0269988"/>
<dbReference type="PaxDb" id="44689-DDB0190720"/>
<dbReference type="OMA" id="KQSSHIY"/>
<gene>
    <name evidence="2" type="ORF">DDB_G0269988</name>
</gene>